<name>A0A2T1E0A6_9CYAN</name>
<dbReference type="Proteomes" id="UP000239576">
    <property type="component" value="Unassembled WGS sequence"/>
</dbReference>
<dbReference type="EMBL" id="PVWK01000111">
    <property type="protein sequence ID" value="PSB26188.1"/>
    <property type="molecule type" value="Genomic_DNA"/>
</dbReference>
<protein>
    <submittedName>
        <fullName evidence="1">Uncharacterized protein</fullName>
    </submittedName>
</protein>
<proteinExistence type="predicted"/>
<sequence length="154" mass="17037">MSTVGPAIAAILDDYSRLLVEALQLGSPFQQTPQKPGLQFGMFHVNRWTTPNPDYEDTTIAGTCWVVNSAGSYYDCSQGQVLLLAALDDFLPQIKKRVDRRRVLKDFTYTAQITPTIRPPVNHQTNGGELYVGDIICPVVFQLAIARNMVGGHL</sequence>
<comment type="caution">
    <text evidence="1">The sequence shown here is derived from an EMBL/GenBank/DDBJ whole genome shotgun (WGS) entry which is preliminary data.</text>
</comment>
<evidence type="ECO:0000313" key="1">
    <source>
        <dbReference type="EMBL" id="PSB26188.1"/>
    </source>
</evidence>
<reference evidence="2" key="1">
    <citation type="submission" date="2018-02" db="EMBL/GenBank/DDBJ databases">
        <authorList>
            <person name="Moore K."/>
            <person name="Momper L."/>
        </authorList>
    </citation>
    <scope>NUCLEOTIDE SEQUENCE [LARGE SCALE GENOMIC DNA]</scope>
    <source>
        <strain evidence="2">ULC18</strain>
    </source>
</reference>
<organism evidence="1 2">
    <name type="scientific">Stenomitos frigidus ULC18</name>
    <dbReference type="NCBI Taxonomy" id="2107698"/>
    <lineage>
        <taxon>Bacteria</taxon>
        <taxon>Bacillati</taxon>
        <taxon>Cyanobacteriota</taxon>
        <taxon>Cyanophyceae</taxon>
        <taxon>Leptolyngbyales</taxon>
        <taxon>Leptolyngbyaceae</taxon>
        <taxon>Stenomitos</taxon>
    </lineage>
</organism>
<reference evidence="1 2" key="2">
    <citation type="submission" date="2018-03" db="EMBL/GenBank/DDBJ databases">
        <title>The ancient ancestry and fast evolution of plastids.</title>
        <authorList>
            <person name="Moore K.R."/>
            <person name="Magnabosco C."/>
            <person name="Momper L."/>
            <person name="Gold D.A."/>
            <person name="Bosak T."/>
            <person name="Fournier G.P."/>
        </authorList>
    </citation>
    <scope>NUCLEOTIDE SEQUENCE [LARGE SCALE GENOMIC DNA]</scope>
    <source>
        <strain evidence="1 2">ULC18</strain>
    </source>
</reference>
<evidence type="ECO:0000313" key="2">
    <source>
        <dbReference type="Proteomes" id="UP000239576"/>
    </source>
</evidence>
<gene>
    <name evidence="1" type="ORF">C7B82_20425</name>
</gene>
<keyword evidence="2" id="KW-1185">Reference proteome</keyword>
<accession>A0A2T1E0A6</accession>
<dbReference type="AlphaFoldDB" id="A0A2T1E0A6"/>
<dbReference type="RefSeq" id="WP_106258147.1">
    <property type="nucleotide sequence ID" value="NZ_CAWNSW010000045.1"/>
</dbReference>